<protein>
    <submittedName>
        <fullName evidence="1">Uncharacterized protein</fullName>
    </submittedName>
</protein>
<dbReference type="AlphaFoldDB" id="A0A150P6N4"/>
<evidence type="ECO:0000313" key="2">
    <source>
        <dbReference type="EMBL" id="KYG06115.1"/>
    </source>
</evidence>
<dbReference type="Proteomes" id="UP000075502">
    <property type="component" value="Unassembled WGS sequence"/>
</dbReference>
<reference evidence="3 4" key="1">
    <citation type="submission" date="2014-02" db="EMBL/GenBank/DDBJ databases">
        <title>The small core and large imbalanced accessory genome model reveals a collaborative survival strategy of Sorangium cellulosum strains in nature.</title>
        <authorList>
            <person name="Han K."/>
            <person name="Peng R."/>
            <person name="Blom J."/>
            <person name="Li Y.-Z."/>
        </authorList>
    </citation>
    <scope>NUCLEOTIDE SEQUENCE [LARGE SCALE GENOMIC DNA]</scope>
    <source>
        <strain evidence="2 3">So0007-03</strain>
        <strain evidence="1 4">So0157-18</strain>
    </source>
</reference>
<proteinExistence type="predicted"/>
<accession>A0A150P6N4</accession>
<organism evidence="1 4">
    <name type="scientific">Sorangium cellulosum</name>
    <name type="common">Polyangium cellulosum</name>
    <dbReference type="NCBI Taxonomy" id="56"/>
    <lineage>
        <taxon>Bacteria</taxon>
        <taxon>Pseudomonadati</taxon>
        <taxon>Myxococcota</taxon>
        <taxon>Polyangia</taxon>
        <taxon>Polyangiales</taxon>
        <taxon>Polyangiaceae</taxon>
        <taxon>Sorangium</taxon>
    </lineage>
</organism>
<evidence type="ECO:0000313" key="3">
    <source>
        <dbReference type="Proteomes" id="UP000075502"/>
    </source>
</evidence>
<dbReference type="EMBL" id="JEME01001792">
    <property type="protein sequence ID" value="KYG06115.1"/>
    <property type="molecule type" value="Genomic_DNA"/>
</dbReference>
<gene>
    <name evidence="1" type="ORF">BE04_30310</name>
    <name evidence="2" type="ORF">BE21_36745</name>
</gene>
<dbReference type="EMBL" id="JELX01003776">
    <property type="protein sequence ID" value="KYF51335.1"/>
    <property type="molecule type" value="Genomic_DNA"/>
</dbReference>
<comment type="caution">
    <text evidence="1">The sequence shown here is derived from an EMBL/GenBank/DDBJ whole genome shotgun (WGS) entry which is preliminary data.</text>
</comment>
<name>A0A150P6N4_SORCE</name>
<sequence length="140" mass="14640">MVFNFTEFPRVTAIIYVRAGGAERQPASSGHGAPARSLGEPAGELAGGAVLSTLLSRGRVHPINTRASDRGVHLASGVTFTQLSRRARGGSGGELRATLRSQAGAPARRAAFSRLESFGRIGAAGSPWCRRRSSRGSSRP</sequence>
<evidence type="ECO:0000313" key="4">
    <source>
        <dbReference type="Proteomes" id="UP000075604"/>
    </source>
</evidence>
<evidence type="ECO:0000313" key="1">
    <source>
        <dbReference type="EMBL" id="KYF51335.1"/>
    </source>
</evidence>
<dbReference type="Proteomes" id="UP000075604">
    <property type="component" value="Unassembled WGS sequence"/>
</dbReference>